<gene>
    <name evidence="1" type="ORF">MM415B03472_0009</name>
</gene>
<accession>A0A6M3LD06</accession>
<evidence type="ECO:0000313" key="1">
    <source>
        <dbReference type="EMBL" id="QJA91111.1"/>
    </source>
</evidence>
<dbReference type="InterPro" id="IPR011335">
    <property type="entry name" value="Restrct_endonuc-II-like"/>
</dbReference>
<protein>
    <submittedName>
        <fullName evidence="1">Uncharacterized protein</fullName>
    </submittedName>
</protein>
<dbReference type="EMBL" id="MT142962">
    <property type="protein sequence ID" value="QJA91111.1"/>
    <property type="molecule type" value="Genomic_DNA"/>
</dbReference>
<sequence length="171" mass="19273">MYRTRTDAQAALEARAEPGVRGSLEERIVHKALTDRGFIPGIDFDFQSSMSGGRQELGGLVADFVFPLPRAILQIQSVWHTMTLELERRDEDQAAMLQAQGFMVFELWPPIIHDAQALDEWITRYIMGLWGTSTGGGHGVGAFDTPFLSVLEYDLWVRIEHNLDAALERLK</sequence>
<dbReference type="AlphaFoldDB" id="A0A6M3LD06"/>
<name>A0A6M3LD06_9ZZZZ</name>
<reference evidence="1" key="1">
    <citation type="submission" date="2020-03" db="EMBL/GenBank/DDBJ databases">
        <title>The deep terrestrial virosphere.</title>
        <authorList>
            <person name="Holmfeldt K."/>
            <person name="Nilsson E."/>
            <person name="Simone D."/>
            <person name="Lopez-Fernandez M."/>
            <person name="Wu X."/>
            <person name="de Brujin I."/>
            <person name="Lundin D."/>
            <person name="Andersson A."/>
            <person name="Bertilsson S."/>
            <person name="Dopson M."/>
        </authorList>
    </citation>
    <scope>NUCLEOTIDE SEQUENCE</scope>
    <source>
        <strain evidence="1">MM415B03472</strain>
    </source>
</reference>
<dbReference type="SUPFAM" id="SSF52980">
    <property type="entry name" value="Restriction endonuclease-like"/>
    <property type="match status" value="1"/>
</dbReference>
<proteinExistence type="predicted"/>
<organism evidence="1">
    <name type="scientific">viral metagenome</name>
    <dbReference type="NCBI Taxonomy" id="1070528"/>
    <lineage>
        <taxon>unclassified sequences</taxon>
        <taxon>metagenomes</taxon>
        <taxon>organismal metagenomes</taxon>
    </lineage>
</organism>